<dbReference type="Pfam" id="PF13523">
    <property type="entry name" value="Acetyltransf_8"/>
    <property type="match status" value="1"/>
</dbReference>
<sequence length="531" mass="59222">MSPQIIHLPDGQTITVTPVFAGLFFKSNELTTHHSPFPIGWTIVIHTEGDSSDEKDHHDGTDPEKGQDGSERGTTQGNGTHAVHAFTKPTLQNDSLFISSISLPSNHDFNPTASPTRQIAMMLWVTLYWYFHQEPPSATLTTEASKLTPKAGRPRGDWRIRIKRDGVLRGHNLLAKLERMGLIASSNSAVGTALEDTDDTWASMFVSRRMFWQIPGRLFLFTPRAQPAGTTKPRSLPGSPTPSRPESRAGGPGGDNAMSHHPLRTADADEGQTVSFMDTPSHPVPTGPFFSASHLPTYYPPAPLQYTITNHVRHPLRPKPPRMGEVFYSRFLPSVGQYLSFRVASLSPKPVPYLGPVGPNPPSQTHTQLCSLTDAALLEKWYANPRVSAFWGEYAPGLLGNALKSRHSFPVIGMWDGVPFGYFELYWVKEDVLGRYAGVGTIDDWDRGLHVLIGEEWARGRVQAWLTSLVHWVFCADYRTMSVCLEPRVDNARFIQLLQEAGFTKEKEIAFPHKQAWFGRLRRESWEGPAL</sequence>
<dbReference type="PANTHER" id="PTHR31438">
    <property type="entry name" value="LYSINE N-ACYLTRANSFERASE C17G9.06C-RELATED"/>
    <property type="match status" value="1"/>
</dbReference>
<comment type="caution">
    <text evidence="3">The sequence shown here is derived from an EMBL/GenBank/DDBJ whole genome shotgun (WGS) entry which is preliminary data.</text>
</comment>
<feature type="compositionally biased region" description="Basic and acidic residues" evidence="2">
    <location>
        <begin position="50"/>
        <end position="71"/>
    </location>
</feature>
<dbReference type="GeneID" id="89940545"/>
<feature type="region of interest" description="Disordered" evidence="2">
    <location>
        <begin position="224"/>
        <end position="263"/>
    </location>
</feature>
<dbReference type="PANTHER" id="PTHR31438:SF1">
    <property type="entry name" value="LYSINE N-ACYLTRANSFERASE C17G9.06C-RELATED"/>
    <property type="match status" value="1"/>
</dbReference>
<gene>
    <name evidence="3" type="ORF">N656DRAFT_785551</name>
</gene>
<name>A0AAN6QFD7_9PEZI</name>
<dbReference type="Gene3D" id="3.40.630.30">
    <property type="match status" value="1"/>
</dbReference>
<dbReference type="Proteomes" id="UP001302812">
    <property type="component" value="Unassembled WGS sequence"/>
</dbReference>
<comment type="similarity">
    <text evidence="1">Belongs to the lysine N-acyltransferase MbtK family.</text>
</comment>
<evidence type="ECO:0000313" key="4">
    <source>
        <dbReference type="Proteomes" id="UP001302812"/>
    </source>
</evidence>
<reference evidence="3" key="2">
    <citation type="submission" date="2023-05" db="EMBL/GenBank/DDBJ databases">
        <authorList>
            <consortium name="Lawrence Berkeley National Laboratory"/>
            <person name="Steindorff A."/>
            <person name="Hensen N."/>
            <person name="Bonometti L."/>
            <person name="Westerberg I."/>
            <person name="Brannstrom I.O."/>
            <person name="Guillou S."/>
            <person name="Cros-Aarteil S."/>
            <person name="Calhoun S."/>
            <person name="Haridas S."/>
            <person name="Kuo A."/>
            <person name="Mondo S."/>
            <person name="Pangilinan J."/>
            <person name="Riley R."/>
            <person name="Labutti K."/>
            <person name="Andreopoulos B."/>
            <person name="Lipzen A."/>
            <person name="Chen C."/>
            <person name="Yanf M."/>
            <person name="Daum C."/>
            <person name="Ng V."/>
            <person name="Clum A."/>
            <person name="Ohm R."/>
            <person name="Martin F."/>
            <person name="Silar P."/>
            <person name="Natvig D."/>
            <person name="Lalanne C."/>
            <person name="Gautier V."/>
            <person name="Ament-Velasquez S.L."/>
            <person name="Kruys A."/>
            <person name="Hutchinson M.I."/>
            <person name="Powell A.J."/>
            <person name="Barry K."/>
            <person name="Miller A.N."/>
            <person name="Grigoriev I.V."/>
            <person name="Debuchy R."/>
            <person name="Gladieux P."/>
            <person name="Thoren M.H."/>
            <person name="Johannesson H."/>
        </authorList>
    </citation>
    <scope>NUCLEOTIDE SEQUENCE</scope>
    <source>
        <strain evidence="3">CBS 508.74</strain>
    </source>
</reference>
<evidence type="ECO:0008006" key="5">
    <source>
        <dbReference type="Google" id="ProtNLM"/>
    </source>
</evidence>
<dbReference type="EMBL" id="MU853379">
    <property type="protein sequence ID" value="KAK4107180.1"/>
    <property type="molecule type" value="Genomic_DNA"/>
</dbReference>
<protein>
    <recommendedName>
        <fullName evidence="5">Acyltransferase MbtK/IucB-like conserved domain-containing protein</fullName>
    </recommendedName>
</protein>
<keyword evidence="4" id="KW-1185">Reference proteome</keyword>
<evidence type="ECO:0000256" key="1">
    <source>
        <dbReference type="ARBA" id="ARBA00009893"/>
    </source>
</evidence>
<dbReference type="AlphaFoldDB" id="A0AAN6QFD7"/>
<organism evidence="3 4">
    <name type="scientific">Canariomyces notabilis</name>
    <dbReference type="NCBI Taxonomy" id="2074819"/>
    <lineage>
        <taxon>Eukaryota</taxon>
        <taxon>Fungi</taxon>
        <taxon>Dikarya</taxon>
        <taxon>Ascomycota</taxon>
        <taxon>Pezizomycotina</taxon>
        <taxon>Sordariomycetes</taxon>
        <taxon>Sordariomycetidae</taxon>
        <taxon>Sordariales</taxon>
        <taxon>Chaetomiaceae</taxon>
        <taxon>Canariomyces</taxon>
    </lineage>
</organism>
<proteinExistence type="inferred from homology"/>
<evidence type="ECO:0000256" key="2">
    <source>
        <dbReference type="SAM" id="MobiDB-lite"/>
    </source>
</evidence>
<dbReference type="RefSeq" id="XP_064664750.1">
    <property type="nucleotide sequence ID" value="XM_064816420.1"/>
</dbReference>
<accession>A0AAN6QFD7</accession>
<feature type="region of interest" description="Disordered" evidence="2">
    <location>
        <begin position="50"/>
        <end position="81"/>
    </location>
</feature>
<dbReference type="SUPFAM" id="SSF55729">
    <property type="entry name" value="Acyl-CoA N-acyltransferases (Nat)"/>
    <property type="match status" value="1"/>
</dbReference>
<reference evidence="3" key="1">
    <citation type="journal article" date="2023" name="Mol. Phylogenet. Evol.">
        <title>Genome-scale phylogeny and comparative genomics of the fungal order Sordariales.</title>
        <authorList>
            <person name="Hensen N."/>
            <person name="Bonometti L."/>
            <person name="Westerberg I."/>
            <person name="Brannstrom I.O."/>
            <person name="Guillou S."/>
            <person name="Cros-Aarteil S."/>
            <person name="Calhoun S."/>
            <person name="Haridas S."/>
            <person name="Kuo A."/>
            <person name="Mondo S."/>
            <person name="Pangilinan J."/>
            <person name="Riley R."/>
            <person name="LaButti K."/>
            <person name="Andreopoulos B."/>
            <person name="Lipzen A."/>
            <person name="Chen C."/>
            <person name="Yan M."/>
            <person name="Daum C."/>
            <person name="Ng V."/>
            <person name="Clum A."/>
            <person name="Steindorff A."/>
            <person name="Ohm R.A."/>
            <person name="Martin F."/>
            <person name="Silar P."/>
            <person name="Natvig D.O."/>
            <person name="Lalanne C."/>
            <person name="Gautier V."/>
            <person name="Ament-Velasquez S.L."/>
            <person name="Kruys A."/>
            <person name="Hutchinson M.I."/>
            <person name="Powell A.J."/>
            <person name="Barry K."/>
            <person name="Miller A.N."/>
            <person name="Grigoriev I.V."/>
            <person name="Debuchy R."/>
            <person name="Gladieux P."/>
            <person name="Hiltunen Thoren M."/>
            <person name="Johannesson H."/>
        </authorList>
    </citation>
    <scope>NUCLEOTIDE SEQUENCE</scope>
    <source>
        <strain evidence="3">CBS 508.74</strain>
    </source>
</reference>
<evidence type="ECO:0000313" key="3">
    <source>
        <dbReference type="EMBL" id="KAK4107180.1"/>
    </source>
</evidence>
<dbReference type="GO" id="GO:0016410">
    <property type="term" value="F:N-acyltransferase activity"/>
    <property type="evidence" value="ECO:0007669"/>
    <property type="project" value="TreeGrafter"/>
</dbReference>
<dbReference type="InterPro" id="IPR016181">
    <property type="entry name" value="Acyl_CoA_acyltransferase"/>
</dbReference>